<dbReference type="InterPro" id="IPR041916">
    <property type="entry name" value="Anti_sigma_zinc_sf"/>
</dbReference>
<feature type="transmembrane region" description="Helical" evidence="11">
    <location>
        <begin position="90"/>
        <end position="111"/>
    </location>
</feature>
<dbReference type="Proteomes" id="UP000602087">
    <property type="component" value="Unassembled WGS sequence"/>
</dbReference>
<evidence type="ECO:0000256" key="3">
    <source>
        <dbReference type="ARBA" id="ARBA00022475"/>
    </source>
</evidence>
<gene>
    <name evidence="13" type="ORF">JAV76_01605</name>
</gene>
<evidence type="ECO:0000256" key="9">
    <source>
        <dbReference type="ARBA" id="ARBA00029829"/>
    </source>
</evidence>
<dbReference type="Gene3D" id="1.10.10.1320">
    <property type="entry name" value="Anti-sigma factor, zinc-finger domain"/>
    <property type="match status" value="1"/>
</dbReference>
<protein>
    <recommendedName>
        <fullName evidence="10">Regulator of SigK</fullName>
    </recommendedName>
    <alternativeName>
        <fullName evidence="9">Sigma-K anti-sigma factor RskA</fullName>
    </alternativeName>
</protein>
<dbReference type="PANTHER" id="PTHR37461:SF1">
    <property type="entry name" value="ANTI-SIGMA-K FACTOR RSKA"/>
    <property type="match status" value="1"/>
</dbReference>
<evidence type="ECO:0000256" key="4">
    <source>
        <dbReference type="ARBA" id="ARBA00022692"/>
    </source>
</evidence>
<comment type="caution">
    <text evidence="13">The sequence shown here is derived from an EMBL/GenBank/DDBJ whole genome shotgun (WGS) entry which is preliminary data.</text>
</comment>
<organism evidence="13 14">
    <name type="scientific">Sanguibacter suaedae</name>
    <dbReference type="NCBI Taxonomy" id="2795737"/>
    <lineage>
        <taxon>Bacteria</taxon>
        <taxon>Bacillati</taxon>
        <taxon>Actinomycetota</taxon>
        <taxon>Actinomycetes</taxon>
        <taxon>Micrococcales</taxon>
        <taxon>Sanguibacteraceae</taxon>
        <taxon>Sanguibacter</taxon>
    </lineage>
</organism>
<feature type="domain" description="Anti-sigma K factor RskA C-terminal" evidence="12">
    <location>
        <begin position="93"/>
        <end position="227"/>
    </location>
</feature>
<evidence type="ECO:0000256" key="10">
    <source>
        <dbReference type="ARBA" id="ARBA00030803"/>
    </source>
</evidence>
<dbReference type="RefSeq" id="WP_198732260.1">
    <property type="nucleotide sequence ID" value="NZ_JAEINH010000001.1"/>
</dbReference>
<name>A0A934I976_9MICO</name>
<dbReference type="InterPro" id="IPR051474">
    <property type="entry name" value="Anti-sigma-K/W_factor"/>
</dbReference>
<dbReference type="PANTHER" id="PTHR37461">
    <property type="entry name" value="ANTI-SIGMA-K FACTOR RSKA"/>
    <property type="match status" value="1"/>
</dbReference>
<evidence type="ECO:0000256" key="8">
    <source>
        <dbReference type="ARBA" id="ARBA00023163"/>
    </source>
</evidence>
<evidence type="ECO:0000259" key="12">
    <source>
        <dbReference type="Pfam" id="PF10099"/>
    </source>
</evidence>
<dbReference type="InterPro" id="IPR018764">
    <property type="entry name" value="RskA_C"/>
</dbReference>
<evidence type="ECO:0000256" key="7">
    <source>
        <dbReference type="ARBA" id="ARBA00023136"/>
    </source>
</evidence>
<keyword evidence="8" id="KW-0804">Transcription</keyword>
<evidence type="ECO:0000256" key="2">
    <source>
        <dbReference type="ARBA" id="ARBA00004236"/>
    </source>
</evidence>
<comment type="subcellular location">
    <subcellularLocation>
        <location evidence="2">Cell membrane</location>
    </subcellularLocation>
    <subcellularLocation>
        <location evidence="1">Membrane</location>
        <topology evidence="1">Single-pass membrane protein</topology>
    </subcellularLocation>
</comment>
<dbReference type="EMBL" id="JAEINH010000001">
    <property type="protein sequence ID" value="MBI9113706.1"/>
    <property type="molecule type" value="Genomic_DNA"/>
</dbReference>
<accession>A0A934I976</accession>
<evidence type="ECO:0000313" key="13">
    <source>
        <dbReference type="EMBL" id="MBI9113706.1"/>
    </source>
</evidence>
<evidence type="ECO:0000313" key="14">
    <source>
        <dbReference type="Proteomes" id="UP000602087"/>
    </source>
</evidence>
<evidence type="ECO:0000256" key="6">
    <source>
        <dbReference type="ARBA" id="ARBA00023015"/>
    </source>
</evidence>
<dbReference type="GO" id="GO:0005886">
    <property type="term" value="C:plasma membrane"/>
    <property type="evidence" value="ECO:0007669"/>
    <property type="project" value="UniProtKB-SubCell"/>
</dbReference>
<reference evidence="13" key="1">
    <citation type="submission" date="2020-12" db="EMBL/GenBank/DDBJ databases">
        <title>Sanguibacter suaedae sp. nov., isolated from Suaeda aralocaspica.</title>
        <authorList>
            <person name="Ma Q."/>
        </authorList>
    </citation>
    <scope>NUCLEOTIDE SEQUENCE</scope>
    <source>
        <strain evidence="13">YZGR15</strain>
    </source>
</reference>
<evidence type="ECO:0000256" key="11">
    <source>
        <dbReference type="SAM" id="Phobius"/>
    </source>
</evidence>
<keyword evidence="7 11" id="KW-0472">Membrane</keyword>
<dbReference type="AlphaFoldDB" id="A0A934I976"/>
<keyword evidence="5 11" id="KW-1133">Transmembrane helix</keyword>
<evidence type="ECO:0000256" key="5">
    <source>
        <dbReference type="ARBA" id="ARBA00022989"/>
    </source>
</evidence>
<keyword evidence="14" id="KW-1185">Reference proteome</keyword>
<keyword evidence="3" id="KW-1003">Cell membrane</keyword>
<sequence length="233" mass="23745">MSDETRDLLGAWALDAVDDVERAAVERALRDDPQLADEARALKETVALIAVHGAVAPPASLRASVLDRIASEPQAGTVAPRRTTTRRGGARWLAVAAAFLVATGVPTVIAVQQSQRADQAQQQADQIADVLGRPGAQVVQADVTGGGRAVAVIADGAAVLTADDLPELDRRDYQLWVVADGDPVSAGVLDADGGSVTAQVGDVPDGSALAVTVEPVGGSEQPTTDPVVVLAAG</sequence>
<dbReference type="GO" id="GO:0016989">
    <property type="term" value="F:sigma factor antagonist activity"/>
    <property type="evidence" value="ECO:0007669"/>
    <property type="project" value="TreeGrafter"/>
</dbReference>
<proteinExistence type="predicted"/>
<dbReference type="Pfam" id="PF10099">
    <property type="entry name" value="RskA_C"/>
    <property type="match status" value="1"/>
</dbReference>
<keyword evidence="6" id="KW-0805">Transcription regulation</keyword>
<evidence type="ECO:0000256" key="1">
    <source>
        <dbReference type="ARBA" id="ARBA00004167"/>
    </source>
</evidence>
<keyword evidence="4 11" id="KW-0812">Transmembrane</keyword>
<dbReference type="GO" id="GO:0006417">
    <property type="term" value="P:regulation of translation"/>
    <property type="evidence" value="ECO:0007669"/>
    <property type="project" value="TreeGrafter"/>
</dbReference>